<evidence type="ECO:0000313" key="3">
    <source>
        <dbReference type="Proteomes" id="UP000288805"/>
    </source>
</evidence>
<protein>
    <recommendedName>
        <fullName evidence="4">Reverse transcriptase zinc-binding domain-containing protein</fullName>
    </recommendedName>
</protein>
<feature type="signal peptide" evidence="1">
    <location>
        <begin position="1"/>
        <end position="15"/>
    </location>
</feature>
<feature type="chain" id="PRO_5019379065" description="Reverse transcriptase zinc-binding domain-containing protein" evidence="1">
    <location>
        <begin position="16"/>
        <end position="178"/>
    </location>
</feature>
<dbReference type="Proteomes" id="UP000288805">
    <property type="component" value="Unassembled WGS sequence"/>
</dbReference>
<dbReference type="EMBL" id="QGNW01000080">
    <property type="protein sequence ID" value="RVX00663.1"/>
    <property type="molecule type" value="Genomic_DNA"/>
</dbReference>
<sequence>MVWGFFVFVFPSLFALTVDKEESVADVWDSLAEGGWGGWNPCFLRAFNDWEIEEASSFMEQLHRSRVIEVVRTGYHGLKLRVPKISFFVWEATWGKALTLDKIACVEHFSSEPLSFMLKALFVEENSQVANYVIRNNTEERTGENLAHDLSELKRLQKCWSTTVLLNEEPNRRSTPTH</sequence>
<proteinExistence type="predicted"/>
<accession>A0A438IV88</accession>
<name>A0A438IV88_VITVI</name>
<keyword evidence="1" id="KW-0732">Signal</keyword>
<comment type="caution">
    <text evidence="2">The sequence shown here is derived from an EMBL/GenBank/DDBJ whole genome shotgun (WGS) entry which is preliminary data.</text>
</comment>
<evidence type="ECO:0000256" key="1">
    <source>
        <dbReference type="SAM" id="SignalP"/>
    </source>
</evidence>
<gene>
    <name evidence="2" type="ORF">CK203_030414</name>
</gene>
<organism evidence="2 3">
    <name type="scientific">Vitis vinifera</name>
    <name type="common">Grape</name>
    <dbReference type="NCBI Taxonomy" id="29760"/>
    <lineage>
        <taxon>Eukaryota</taxon>
        <taxon>Viridiplantae</taxon>
        <taxon>Streptophyta</taxon>
        <taxon>Embryophyta</taxon>
        <taxon>Tracheophyta</taxon>
        <taxon>Spermatophyta</taxon>
        <taxon>Magnoliopsida</taxon>
        <taxon>eudicotyledons</taxon>
        <taxon>Gunneridae</taxon>
        <taxon>Pentapetalae</taxon>
        <taxon>rosids</taxon>
        <taxon>Vitales</taxon>
        <taxon>Vitaceae</taxon>
        <taxon>Viteae</taxon>
        <taxon>Vitis</taxon>
    </lineage>
</organism>
<reference evidence="2 3" key="1">
    <citation type="journal article" date="2018" name="PLoS Genet.">
        <title>Population sequencing reveals clonal diversity and ancestral inbreeding in the grapevine cultivar Chardonnay.</title>
        <authorList>
            <person name="Roach M.J."/>
            <person name="Johnson D.L."/>
            <person name="Bohlmann J."/>
            <person name="van Vuuren H.J."/>
            <person name="Jones S.J."/>
            <person name="Pretorius I.S."/>
            <person name="Schmidt S.A."/>
            <person name="Borneman A.R."/>
        </authorList>
    </citation>
    <scope>NUCLEOTIDE SEQUENCE [LARGE SCALE GENOMIC DNA]</scope>
    <source>
        <strain evidence="3">cv. Chardonnay</strain>
        <tissue evidence="2">Leaf</tissue>
    </source>
</reference>
<evidence type="ECO:0008006" key="4">
    <source>
        <dbReference type="Google" id="ProtNLM"/>
    </source>
</evidence>
<evidence type="ECO:0000313" key="2">
    <source>
        <dbReference type="EMBL" id="RVX00663.1"/>
    </source>
</evidence>
<dbReference type="AlphaFoldDB" id="A0A438IV88"/>